<evidence type="ECO:0000256" key="1">
    <source>
        <dbReference type="SAM" id="MobiDB-lite"/>
    </source>
</evidence>
<proteinExistence type="predicted"/>
<organism evidence="4">
    <name type="scientific">hydrothermal vent metagenome</name>
    <dbReference type="NCBI Taxonomy" id="652676"/>
    <lineage>
        <taxon>unclassified sequences</taxon>
        <taxon>metagenomes</taxon>
        <taxon>ecological metagenomes</taxon>
    </lineage>
</organism>
<dbReference type="EC" id="2.7.7.7" evidence="4"/>
<accession>A0A3B1BJ90</accession>
<feature type="domain" description="OB" evidence="2">
    <location>
        <begin position="174"/>
        <end position="249"/>
    </location>
</feature>
<dbReference type="GO" id="GO:0006260">
    <property type="term" value="P:DNA replication"/>
    <property type="evidence" value="ECO:0007669"/>
    <property type="project" value="InterPro"/>
</dbReference>
<dbReference type="CDD" id="cd04485">
    <property type="entry name" value="DnaE_OBF"/>
    <property type="match status" value="1"/>
</dbReference>
<name>A0A3B1BJ90_9ZZZZ</name>
<protein>
    <submittedName>
        <fullName evidence="4">DNA polymerase III alpha subunit</fullName>
        <ecNumber evidence="4">2.7.7.7</ecNumber>
    </submittedName>
</protein>
<dbReference type="GO" id="GO:0003676">
    <property type="term" value="F:nucleic acid binding"/>
    <property type="evidence" value="ECO:0007669"/>
    <property type="project" value="InterPro"/>
</dbReference>
<keyword evidence="4" id="KW-0548">Nucleotidyltransferase</keyword>
<dbReference type="InterPro" id="IPR004805">
    <property type="entry name" value="DnaE2/DnaE/PolC"/>
</dbReference>
<dbReference type="GO" id="GO:0008408">
    <property type="term" value="F:3'-5' exonuclease activity"/>
    <property type="evidence" value="ECO:0007669"/>
    <property type="project" value="InterPro"/>
</dbReference>
<keyword evidence="4" id="KW-0808">Transferase</keyword>
<sequence>MIKTNSHAGHPDFALSMETPDQARGDNRRHNAIRIGLAQIKGLSISSIRSIIEGRGVRPYSSIPDFLLRSRVKPKEAEALALCGALDMFGATRPEILWKAMMSGPGLASPPTLIEAGFTAPPLADYPVEEKLEREREILGVTVSSHPIRVFTKVAEASGVIPASRLCHMIGKQVRVIGWLVTAKRTRTKHGEYMKFLTLEDESDIFEVTLFPKVYARFGGRLQGRGPYIVLGEVENDGGYVTLAAQALRNIGAKTRGAPAASGQGVFDTKYNKYSHR</sequence>
<reference evidence="4" key="1">
    <citation type="submission" date="2018-06" db="EMBL/GenBank/DDBJ databases">
        <authorList>
            <person name="Zhirakovskaya E."/>
        </authorList>
    </citation>
    <scope>NUCLEOTIDE SEQUENCE</scope>
</reference>
<dbReference type="GO" id="GO:0003887">
    <property type="term" value="F:DNA-directed DNA polymerase activity"/>
    <property type="evidence" value="ECO:0007669"/>
    <property type="project" value="UniProtKB-EC"/>
</dbReference>
<dbReference type="Gene3D" id="1.10.150.870">
    <property type="match status" value="1"/>
</dbReference>
<dbReference type="PANTHER" id="PTHR32294:SF5">
    <property type="entry name" value="DNA POLYMERASE III POLC-TYPE"/>
    <property type="match status" value="1"/>
</dbReference>
<dbReference type="InterPro" id="IPR004365">
    <property type="entry name" value="NA-bd_OB_tRNA"/>
</dbReference>
<dbReference type="AlphaFoldDB" id="A0A3B1BJ90"/>
<feature type="region of interest" description="Disordered" evidence="1">
    <location>
        <begin position="1"/>
        <end position="25"/>
    </location>
</feature>
<dbReference type="EMBL" id="UOGE01000004">
    <property type="protein sequence ID" value="VAX16172.1"/>
    <property type="molecule type" value="Genomic_DNA"/>
</dbReference>
<feature type="domain" description="DNA polymerase helix-hairpin-helix motif" evidence="3">
    <location>
        <begin position="30"/>
        <end position="94"/>
    </location>
</feature>
<evidence type="ECO:0000259" key="3">
    <source>
        <dbReference type="Pfam" id="PF14579"/>
    </source>
</evidence>
<dbReference type="PANTHER" id="PTHR32294">
    <property type="entry name" value="DNA POLYMERASE III SUBUNIT ALPHA"/>
    <property type="match status" value="1"/>
</dbReference>
<dbReference type="InterPro" id="IPR029460">
    <property type="entry name" value="DNAPol_HHH"/>
</dbReference>
<evidence type="ECO:0000313" key="4">
    <source>
        <dbReference type="EMBL" id="VAX16172.1"/>
    </source>
</evidence>
<dbReference type="Pfam" id="PF14579">
    <property type="entry name" value="HHH_6"/>
    <property type="match status" value="1"/>
</dbReference>
<evidence type="ECO:0000259" key="2">
    <source>
        <dbReference type="Pfam" id="PF01336"/>
    </source>
</evidence>
<gene>
    <name evidence="4" type="ORF">MNBD_NITROSPINAE02-292</name>
</gene>
<dbReference type="Pfam" id="PF01336">
    <property type="entry name" value="tRNA_anti-codon"/>
    <property type="match status" value="1"/>
</dbReference>